<evidence type="ECO:0008006" key="4">
    <source>
        <dbReference type="Google" id="ProtNLM"/>
    </source>
</evidence>
<dbReference type="KEGG" id="schi:SCHIN_v1c10260"/>
<keyword evidence="1" id="KW-0732">Signal</keyword>
<protein>
    <recommendedName>
        <fullName evidence="4">Lipoprotein</fullName>
    </recommendedName>
</protein>
<dbReference type="PROSITE" id="PS51257">
    <property type="entry name" value="PROKAR_LIPOPROTEIN"/>
    <property type="match status" value="1"/>
</dbReference>
<dbReference type="Proteomes" id="UP000323144">
    <property type="component" value="Chromosome"/>
</dbReference>
<dbReference type="NCBIfam" id="NF045726">
    <property type="entry name" value="XXplasma_LP"/>
    <property type="match status" value="1"/>
</dbReference>
<organism evidence="2 3">
    <name type="scientific">Spiroplasma chinense</name>
    <dbReference type="NCBI Taxonomy" id="216932"/>
    <lineage>
        <taxon>Bacteria</taxon>
        <taxon>Bacillati</taxon>
        <taxon>Mycoplasmatota</taxon>
        <taxon>Mollicutes</taxon>
        <taxon>Entomoplasmatales</taxon>
        <taxon>Spiroplasmataceae</taxon>
        <taxon>Spiroplasma</taxon>
    </lineage>
</organism>
<feature type="signal peptide" evidence="1">
    <location>
        <begin position="1"/>
        <end position="23"/>
    </location>
</feature>
<dbReference type="NCBIfam" id="NF038029">
    <property type="entry name" value="LP_plasma"/>
    <property type="match status" value="1"/>
</dbReference>
<keyword evidence="3" id="KW-1185">Reference proteome</keyword>
<dbReference type="EMBL" id="CP043026">
    <property type="protein sequence ID" value="QEH62219.1"/>
    <property type="molecule type" value="Genomic_DNA"/>
</dbReference>
<name>A0A5B9Y694_9MOLU</name>
<evidence type="ECO:0000313" key="3">
    <source>
        <dbReference type="Proteomes" id="UP000323144"/>
    </source>
</evidence>
<dbReference type="InterPro" id="IPR054816">
    <property type="entry name" value="Lipoprotein_mollicutes-type_CS"/>
</dbReference>
<evidence type="ECO:0000256" key="1">
    <source>
        <dbReference type="SAM" id="SignalP"/>
    </source>
</evidence>
<evidence type="ECO:0000313" key="2">
    <source>
        <dbReference type="EMBL" id="QEH62219.1"/>
    </source>
</evidence>
<proteinExistence type="predicted"/>
<accession>A0A5B9Y694</accession>
<dbReference type="AlphaFoldDB" id="A0A5B9Y694"/>
<gene>
    <name evidence="2" type="ORF">SCHIN_v1c10260</name>
</gene>
<reference evidence="2 3" key="1">
    <citation type="submission" date="2019-08" db="EMBL/GenBank/DDBJ databases">
        <title>Complete genome sequence of Spiroplasma chinense CCH (DSM 19755).</title>
        <authorList>
            <person name="Shen H.-Y."/>
            <person name="Lin Y.-C."/>
            <person name="Chou L."/>
            <person name="Kuo C.-H."/>
        </authorList>
    </citation>
    <scope>NUCLEOTIDE SEQUENCE [LARGE SCALE GENOMIC DNA]</scope>
    <source>
        <strain evidence="2 3">CCH</strain>
    </source>
</reference>
<dbReference type="RefSeq" id="WP_166508585.1">
    <property type="nucleotide sequence ID" value="NZ_CP043026.1"/>
</dbReference>
<sequence>MKKLLSLFAATGLVATTSATVVACGDKVETLTIINGEDNLKKLVKLLSVDKDGDGKIDRDTKAEEWDKDYKIDDVKTTGSIEGETVDEWGFITAYFNETKDLKNDKKKDDSGIQGNTYTTTVVGKKDATKVTVYVNKVNFDVKIQDGKQSGSVTGSVIGKIVITLPVTK</sequence>
<feature type="chain" id="PRO_5022752800" description="Lipoprotein" evidence="1">
    <location>
        <begin position="24"/>
        <end position="169"/>
    </location>
</feature>